<dbReference type="Pfam" id="PF17766">
    <property type="entry name" value="fn3_6"/>
    <property type="match status" value="1"/>
</dbReference>
<dbReference type="InterPro" id="IPR023828">
    <property type="entry name" value="Peptidase_S8_Ser-AS"/>
</dbReference>
<evidence type="ECO:0000256" key="4">
    <source>
        <dbReference type="ARBA" id="ARBA00022670"/>
    </source>
</evidence>
<dbReference type="OMA" id="DFPETAC"/>
<comment type="similarity">
    <text evidence="2 10">Belongs to the peptidase S8 family.</text>
</comment>
<evidence type="ECO:0000313" key="18">
    <source>
        <dbReference type="Proteomes" id="UP000001514"/>
    </source>
</evidence>
<organism evidence="18">
    <name type="scientific">Selaginella moellendorffii</name>
    <name type="common">Spikemoss</name>
    <dbReference type="NCBI Taxonomy" id="88036"/>
    <lineage>
        <taxon>Eukaryota</taxon>
        <taxon>Viridiplantae</taxon>
        <taxon>Streptophyta</taxon>
        <taxon>Embryophyta</taxon>
        <taxon>Tracheophyta</taxon>
        <taxon>Lycopodiopsida</taxon>
        <taxon>Selaginellales</taxon>
        <taxon>Selaginellaceae</taxon>
        <taxon>Selaginella</taxon>
    </lineage>
</organism>
<dbReference type="GO" id="GO:0006508">
    <property type="term" value="P:proteolysis"/>
    <property type="evidence" value="ECO:0007669"/>
    <property type="project" value="UniProtKB-KW"/>
</dbReference>
<dbReference type="PANTHER" id="PTHR10795">
    <property type="entry name" value="PROPROTEIN CONVERTASE SUBTILISIN/KEXIN"/>
    <property type="match status" value="1"/>
</dbReference>
<evidence type="ECO:0000259" key="14">
    <source>
        <dbReference type="Pfam" id="PF02225"/>
    </source>
</evidence>
<dbReference type="Pfam" id="PF02225">
    <property type="entry name" value="PA"/>
    <property type="match status" value="1"/>
</dbReference>
<feature type="domain" description="Inhibitor I9" evidence="15">
    <location>
        <begin position="31"/>
        <end position="112"/>
    </location>
</feature>
<evidence type="ECO:0000313" key="17">
    <source>
        <dbReference type="EMBL" id="EFJ30481.1"/>
    </source>
</evidence>
<dbReference type="MEROPS" id="S08.A44"/>
<keyword evidence="18" id="KW-1185">Reference proteome</keyword>
<evidence type="ECO:0000259" key="13">
    <source>
        <dbReference type="Pfam" id="PF00082"/>
    </source>
</evidence>
<dbReference type="InterPro" id="IPR037045">
    <property type="entry name" value="S8pro/Inhibitor_I9_sf"/>
</dbReference>
<dbReference type="eggNOG" id="ENOG502QTK5">
    <property type="taxonomic scope" value="Eukaryota"/>
</dbReference>
<dbReference type="PRINTS" id="PR00723">
    <property type="entry name" value="SUBTILISIN"/>
</dbReference>
<feature type="chain" id="PRO_5003121667" evidence="12">
    <location>
        <begin position="23"/>
        <end position="737"/>
    </location>
</feature>
<accession>D8RBD9</accession>
<evidence type="ECO:0000256" key="11">
    <source>
        <dbReference type="SAM" id="MobiDB-lite"/>
    </source>
</evidence>
<keyword evidence="7 10" id="KW-0720">Serine protease</keyword>
<dbReference type="PROSITE" id="PS51892">
    <property type="entry name" value="SUBTILASE"/>
    <property type="match status" value="1"/>
</dbReference>
<dbReference type="InterPro" id="IPR003137">
    <property type="entry name" value="PA_domain"/>
</dbReference>
<dbReference type="AlphaFoldDB" id="D8RBD9"/>
<feature type="active site" description="Charge relay system" evidence="9 10">
    <location>
        <position position="221"/>
    </location>
</feature>
<evidence type="ECO:0000256" key="8">
    <source>
        <dbReference type="ARBA" id="ARBA00023180"/>
    </source>
</evidence>
<gene>
    <name evidence="17" type="primary">SLP2L1-1</name>
    <name evidence="17" type="ORF">SELMODRAFT_89194</name>
</gene>
<evidence type="ECO:0000256" key="9">
    <source>
        <dbReference type="PIRSR" id="PIRSR615500-1"/>
    </source>
</evidence>
<feature type="region of interest" description="Disordered" evidence="11">
    <location>
        <begin position="208"/>
        <end position="227"/>
    </location>
</feature>
<feature type="active site" description="Charge relay system" evidence="9 10">
    <location>
        <position position="148"/>
    </location>
</feature>
<feature type="domain" description="Peptidase S8/S53" evidence="13">
    <location>
        <begin position="139"/>
        <end position="547"/>
    </location>
</feature>
<name>D8RBD9_SELML</name>
<dbReference type="Gramene" id="EFJ30481">
    <property type="protein sequence ID" value="EFJ30481"/>
    <property type="gene ID" value="SELMODRAFT_89194"/>
</dbReference>
<keyword evidence="6 10" id="KW-0378">Hydrolase</keyword>
<evidence type="ECO:0000256" key="12">
    <source>
        <dbReference type="SAM" id="SignalP"/>
    </source>
</evidence>
<dbReference type="EMBL" id="GL377575">
    <property type="protein sequence ID" value="EFJ30481.1"/>
    <property type="molecule type" value="Genomic_DNA"/>
</dbReference>
<dbReference type="InterPro" id="IPR010259">
    <property type="entry name" value="S8pro/Inhibitor_I9"/>
</dbReference>
<dbReference type="Proteomes" id="UP000001514">
    <property type="component" value="Unassembled WGS sequence"/>
</dbReference>
<dbReference type="InterPro" id="IPR000209">
    <property type="entry name" value="Peptidase_S8/S53_dom"/>
</dbReference>
<keyword evidence="4 10" id="KW-0645">Protease</keyword>
<dbReference type="KEGG" id="smo:SELMODRAFT_89194"/>
<dbReference type="InterPro" id="IPR041469">
    <property type="entry name" value="Subtilisin-like_FN3"/>
</dbReference>
<dbReference type="CDD" id="cd04852">
    <property type="entry name" value="Peptidases_S8_3"/>
    <property type="match status" value="1"/>
</dbReference>
<dbReference type="FunCoup" id="D8RBD9">
    <property type="interactions" value="314"/>
</dbReference>
<protein>
    <submittedName>
        <fullName evidence="17">Uncharacterized protein SLP2L1-1</fullName>
    </submittedName>
</protein>
<dbReference type="InterPro" id="IPR045051">
    <property type="entry name" value="SBT"/>
</dbReference>
<comment type="subcellular location">
    <subcellularLocation>
        <location evidence="1">Secreted</location>
    </subcellularLocation>
</comment>
<evidence type="ECO:0000259" key="15">
    <source>
        <dbReference type="Pfam" id="PF05922"/>
    </source>
</evidence>
<evidence type="ECO:0000256" key="7">
    <source>
        <dbReference type="ARBA" id="ARBA00022825"/>
    </source>
</evidence>
<keyword evidence="5 12" id="KW-0732">Signal</keyword>
<feature type="domain" description="PA" evidence="14">
    <location>
        <begin position="364"/>
        <end position="420"/>
    </location>
</feature>
<evidence type="ECO:0000256" key="6">
    <source>
        <dbReference type="ARBA" id="ARBA00022801"/>
    </source>
</evidence>
<dbReference type="GO" id="GO:0005576">
    <property type="term" value="C:extracellular region"/>
    <property type="evidence" value="ECO:0000318"/>
    <property type="project" value="GO_Central"/>
</dbReference>
<dbReference type="Gene3D" id="3.40.50.200">
    <property type="entry name" value="Peptidase S8/S53 domain"/>
    <property type="match status" value="2"/>
</dbReference>
<reference evidence="17 18" key="1">
    <citation type="journal article" date="2011" name="Science">
        <title>The Selaginella genome identifies genetic changes associated with the evolution of vascular plants.</title>
        <authorList>
            <person name="Banks J.A."/>
            <person name="Nishiyama T."/>
            <person name="Hasebe M."/>
            <person name="Bowman J.L."/>
            <person name="Gribskov M."/>
            <person name="dePamphilis C."/>
            <person name="Albert V.A."/>
            <person name="Aono N."/>
            <person name="Aoyama T."/>
            <person name="Ambrose B.A."/>
            <person name="Ashton N.W."/>
            <person name="Axtell M.J."/>
            <person name="Barker E."/>
            <person name="Barker M.S."/>
            <person name="Bennetzen J.L."/>
            <person name="Bonawitz N.D."/>
            <person name="Chapple C."/>
            <person name="Cheng C."/>
            <person name="Correa L.G."/>
            <person name="Dacre M."/>
            <person name="DeBarry J."/>
            <person name="Dreyer I."/>
            <person name="Elias M."/>
            <person name="Engstrom E.M."/>
            <person name="Estelle M."/>
            <person name="Feng L."/>
            <person name="Finet C."/>
            <person name="Floyd S.K."/>
            <person name="Frommer W.B."/>
            <person name="Fujita T."/>
            <person name="Gramzow L."/>
            <person name="Gutensohn M."/>
            <person name="Harholt J."/>
            <person name="Hattori M."/>
            <person name="Heyl A."/>
            <person name="Hirai T."/>
            <person name="Hiwatashi Y."/>
            <person name="Ishikawa M."/>
            <person name="Iwata M."/>
            <person name="Karol K.G."/>
            <person name="Koehler B."/>
            <person name="Kolukisaoglu U."/>
            <person name="Kubo M."/>
            <person name="Kurata T."/>
            <person name="Lalonde S."/>
            <person name="Li K."/>
            <person name="Li Y."/>
            <person name="Litt A."/>
            <person name="Lyons E."/>
            <person name="Manning G."/>
            <person name="Maruyama T."/>
            <person name="Michael T.P."/>
            <person name="Mikami K."/>
            <person name="Miyazaki S."/>
            <person name="Morinaga S."/>
            <person name="Murata T."/>
            <person name="Mueller-Roeber B."/>
            <person name="Nelson D.R."/>
            <person name="Obara M."/>
            <person name="Oguri Y."/>
            <person name="Olmstead R.G."/>
            <person name="Onodera N."/>
            <person name="Petersen B.L."/>
            <person name="Pils B."/>
            <person name="Prigge M."/>
            <person name="Rensing S.A."/>
            <person name="Riano-Pachon D.M."/>
            <person name="Roberts A.W."/>
            <person name="Sato Y."/>
            <person name="Scheller H.V."/>
            <person name="Schulz B."/>
            <person name="Schulz C."/>
            <person name="Shakirov E.V."/>
            <person name="Shibagaki N."/>
            <person name="Shinohara N."/>
            <person name="Shippen D.E."/>
            <person name="Soerensen I."/>
            <person name="Sotooka R."/>
            <person name="Sugimoto N."/>
            <person name="Sugita M."/>
            <person name="Sumikawa N."/>
            <person name="Tanurdzic M."/>
            <person name="Theissen G."/>
            <person name="Ulvskov P."/>
            <person name="Wakazuki S."/>
            <person name="Weng J.K."/>
            <person name="Willats W.W."/>
            <person name="Wipf D."/>
            <person name="Wolf P.G."/>
            <person name="Yang L."/>
            <person name="Zimmer A.D."/>
            <person name="Zhu Q."/>
            <person name="Mitros T."/>
            <person name="Hellsten U."/>
            <person name="Loque D."/>
            <person name="Otillar R."/>
            <person name="Salamov A."/>
            <person name="Schmutz J."/>
            <person name="Shapiro H."/>
            <person name="Lindquist E."/>
            <person name="Lucas S."/>
            <person name="Rokhsar D."/>
            <person name="Grigoriev I.V."/>
        </authorList>
    </citation>
    <scope>NUCLEOTIDE SEQUENCE [LARGE SCALE GENOMIC DNA]</scope>
</reference>
<dbReference type="Gene3D" id="3.30.70.80">
    <property type="entry name" value="Peptidase S8 propeptide/proteinase inhibitor I9"/>
    <property type="match status" value="1"/>
</dbReference>
<evidence type="ECO:0000256" key="3">
    <source>
        <dbReference type="ARBA" id="ARBA00022525"/>
    </source>
</evidence>
<feature type="signal peptide" evidence="12">
    <location>
        <begin position="1"/>
        <end position="22"/>
    </location>
</feature>
<dbReference type="PROSITE" id="PS00138">
    <property type="entry name" value="SUBTILASE_SER"/>
    <property type="match status" value="1"/>
</dbReference>
<evidence type="ECO:0000256" key="1">
    <source>
        <dbReference type="ARBA" id="ARBA00004613"/>
    </source>
</evidence>
<dbReference type="InterPro" id="IPR036852">
    <property type="entry name" value="Peptidase_S8/S53_dom_sf"/>
</dbReference>
<sequence length="737" mass="78898">MARLEIRVAALVFLLALSRFRCDEEEISRKTYIVRMDKGAMPAIFRTHESWYESTLAAASGIHAAAPAAEFIHIYNTAMHGFAAKMSARQAAALESAPGFIHMFPDSAKKLHTTYSPQFLHLEQSNHAPSLLWKDSTYGSEAIVGIFDTGVWPQSQSFDDRKMSPVPSRWKGTCQAGPGFDPKLCNRKLIGARFFYRGYEAMSGPINDTTEFKSPRDSDGHGTHTASTAAGRDVYRADLLGFAAGTARGMAPKARIAAYKVCWQSGCFDSDILAAFDRAVSDGVDVISLSVGGGVMPYYLDSIAIGSFAAMERGIFVACSGGNEGPTDMSVTNIAPWITTVGASTMDRSFPANVKLGNGMVIQGIVFCERGSNPRVEKGYNVLQAGGAGMILANAVADGEGLVADSHLLPATAVGARSGSVIRKYMHSTRNPTATIEFLGTVYGSGNAPVIASFSSRGPNPETPEILKPDLVAPGVNILASWTGDAGPTGLSADTRRVKFNILSGTSMACPHVSGLAALLKSAHPTWSPAAIRSALMTTSTMEGKSGHVIGDEATSNSSTPFDFGSGLVDPVSALDPGLVYDLSVRDYERFLCGLNYSSRARSTVTRSHFSCSKDSTTRDRPSSLNYPSFSVVFDLSQKAYTTTVSRTVTNVGPAKSLYTARVVAPRGVEITVKPSKLEFQKRNQKMEFQMSITAKSSRSVAAGESETQFGVLIWSNTRGGRQMVQSPIAISRQQPF</sequence>
<dbReference type="FunFam" id="3.30.70.80:FF:000003">
    <property type="entry name" value="Subtilisin-like protease SBT1.9"/>
    <property type="match status" value="1"/>
</dbReference>
<evidence type="ECO:0000256" key="10">
    <source>
        <dbReference type="PROSITE-ProRule" id="PRU01240"/>
    </source>
</evidence>
<feature type="compositionally biased region" description="Basic and acidic residues" evidence="11">
    <location>
        <begin position="210"/>
        <end position="222"/>
    </location>
</feature>
<dbReference type="FunFam" id="3.40.50.200:FF:000006">
    <property type="entry name" value="Subtilisin-like protease SBT1.5"/>
    <property type="match status" value="1"/>
</dbReference>
<feature type="active site" description="Charge relay system" evidence="9 10">
    <location>
        <position position="507"/>
    </location>
</feature>
<dbReference type="GO" id="GO:0004252">
    <property type="term" value="F:serine-type endopeptidase activity"/>
    <property type="evidence" value="ECO:0000318"/>
    <property type="project" value="GO_Central"/>
</dbReference>
<dbReference type="Pfam" id="PF00082">
    <property type="entry name" value="Peptidase_S8"/>
    <property type="match status" value="1"/>
</dbReference>
<feature type="domain" description="Subtilisin-like protease fibronectin type-III" evidence="16">
    <location>
        <begin position="625"/>
        <end position="731"/>
    </location>
</feature>
<dbReference type="InParanoid" id="D8RBD9"/>
<evidence type="ECO:0000259" key="16">
    <source>
        <dbReference type="Pfam" id="PF17766"/>
    </source>
</evidence>
<dbReference type="HOGENOM" id="CLU_000625_4_6_1"/>
<evidence type="ECO:0000256" key="2">
    <source>
        <dbReference type="ARBA" id="ARBA00011073"/>
    </source>
</evidence>
<keyword evidence="8" id="KW-0325">Glycoprotein</keyword>
<dbReference type="SUPFAM" id="SSF52743">
    <property type="entry name" value="Subtilisin-like"/>
    <property type="match status" value="1"/>
</dbReference>
<dbReference type="InterPro" id="IPR015500">
    <property type="entry name" value="Peptidase_S8_subtilisin-rel"/>
</dbReference>
<evidence type="ECO:0000256" key="5">
    <source>
        <dbReference type="ARBA" id="ARBA00022729"/>
    </source>
</evidence>
<dbReference type="CDD" id="cd02120">
    <property type="entry name" value="PA_subtilisin_like"/>
    <property type="match status" value="1"/>
</dbReference>
<dbReference type="Pfam" id="PF05922">
    <property type="entry name" value="Inhibitor_I9"/>
    <property type="match status" value="1"/>
</dbReference>
<dbReference type="Gene3D" id="2.60.40.2310">
    <property type="match status" value="1"/>
</dbReference>
<keyword evidence="3" id="KW-0964">Secreted</keyword>
<dbReference type="InterPro" id="IPR034197">
    <property type="entry name" value="Peptidases_S8_3"/>
</dbReference>
<proteinExistence type="inferred from homology"/>
<dbReference type="Gene3D" id="3.50.30.30">
    <property type="match status" value="2"/>
</dbReference>